<dbReference type="GO" id="GO:0005524">
    <property type="term" value="F:ATP binding"/>
    <property type="evidence" value="ECO:0007669"/>
    <property type="project" value="UniProtKB-KW"/>
</dbReference>
<evidence type="ECO:0000313" key="4">
    <source>
        <dbReference type="EMBL" id="GAD81242.1"/>
    </source>
</evidence>
<dbReference type="AlphaFoldDB" id="U3B745"/>
<keyword evidence="4" id="KW-0346">Stress response</keyword>
<dbReference type="EMBL" id="BATM01000053">
    <property type="protein sequence ID" value="GAD81242.1"/>
    <property type="molecule type" value="Genomic_DNA"/>
</dbReference>
<dbReference type="PROSITE" id="PS00297">
    <property type="entry name" value="HSP70_1"/>
    <property type="match status" value="1"/>
</dbReference>
<dbReference type="SUPFAM" id="SSF53067">
    <property type="entry name" value="Actin-like ATPase domain"/>
    <property type="match status" value="2"/>
</dbReference>
<dbReference type="CDD" id="cd24029">
    <property type="entry name" value="ASKHA_NBD_HSP70_DnaK_HscA_HscC"/>
    <property type="match status" value="1"/>
</dbReference>
<dbReference type="InterPro" id="IPR018181">
    <property type="entry name" value="Heat_shock_70_CS"/>
</dbReference>
<organism evidence="4 5">
    <name type="scientific">Vibrio ezurae NBRC 102218</name>
    <dbReference type="NCBI Taxonomy" id="1219080"/>
    <lineage>
        <taxon>Bacteria</taxon>
        <taxon>Pseudomonadati</taxon>
        <taxon>Pseudomonadota</taxon>
        <taxon>Gammaproteobacteria</taxon>
        <taxon>Vibrionales</taxon>
        <taxon>Vibrionaceae</taxon>
        <taxon>Vibrio</taxon>
    </lineage>
</organism>
<accession>U3B745</accession>
<name>U3B745_9VIBR</name>
<dbReference type="RefSeq" id="WP_021714939.1">
    <property type="nucleotide sequence ID" value="NZ_BATM01000053.1"/>
</dbReference>
<dbReference type="Pfam" id="PF00012">
    <property type="entry name" value="HSP70"/>
    <property type="match status" value="1"/>
</dbReference>
<dbReference type="PRINTS" id="PR00301">
    <property type="entry name" value="HEATSHOCK70"/>
</dbReference>
<reference evidence="4 5" key="1">
    <citation type="submission" date="2013-09" db="EMBL/GenBank/DDBJ databases">
        <title>Whole genome shotgun sequence of Vibrio ezurae NBRC 102218.</title>
        <authorList>
            <person name="Yoshida I."/>
            <person name="Hosoyama A."/>
            <person name="Numata M."/>
            <person name="Hashimoto M."/>
            <person name="Hosoyama Y."/>
            <person name="Tsuchikane K."/>
            <person name="Noguchi M."/>
            <person name="Hirakata S."/>
            <person name="Ichikawa N."/>
            <person name="Ohji S."/>
            <person name="Yamazoe A."/>
            <person name="Fujita N."/>
        </authorList>
    </citation>
    <scope>NUCLEOTIDE SEQUENCE [LARGE SCALE GENOMIC DNA]</scope>
    <source>
        <strain evidence="4 5">NBRC 102218</strain>
    </source>
</reference>
<gene>
    <name evidence="4" type="ORF">VEZ01S_53_00420</name>
</gene>
<evidence type="ECO:0000313" key="5">
    <source>
        <dbReference type="Proteomes" id="UP000016562"/>
    </source>
</evidence>
<evidence type="ECO:0000256" key="2">
    <source>
        <dbReference type="ARBA" id="ARBA00022741"/>
    </source>
</evidence>
<dbReference type="Gene3D" id="3.30.420.40">
    <property type="match status" value="2"/>
</dbReference>
<dbReference type="Proteomes" id="UP000016562">
    <property type="component" value="Unassembled WGS sequence"/>
</dbReference>
<protein>
    <submittedName>
        <fullName evidence="4">Putative heat shock protein 70</fullName>
    </submittedName>
</protein>
<keyword evidence="3" id="KW-0067">ATP-binding</keyword>
<dbReference type="GO" id="GO:0140662">
    <property type="term" value="F:ATP-dependent protein folding chaperone"/>
    <property type="evidence" value="ECO:0007669"/>
    <property type="project" value="InterPro"/>
</dbReference>
<sequence>MKRTMIDYGIDLGTTNSAISRAENGDYKIIKSLDNQKDTTPSSVAFNRKGATYIGEPAYNIFRQESLKAMKNPNAKFNSYIEYKRTMGTDANYTSSFKEQDFRSEDLSAEVLKHLKGYVQDEVVNSAVITIPAGYTANQIDAVKRAGKLAGFSYVETLQEPVAAAMAYGIDNIKAGYWLVFDFGGGTYDSALIKVDEGIVKVIDTEGDNYLGGKDLDFAIVDKIIIPHIQEEFEIDDFLSDSMQRAVFRNTFKFYAEDIKNNLSFKDSYQLYVDPGDCGEDDDGEEIEIDLDISQSDLKIAFAPVLQRAIDLSNDLLSRNNLTGAALDSLILVGGPTLSPTLREMVADQICKPDTSVDPMTVVSRGAAIYASTRPLPENVLNESRDSELVQLCIDFESSSVELEEFVSIKLAKDKMNSDPGAITVQLRRNDGAWMSEKVELSERGDIFDVHLIKGKTNSFDIEAFDSRGNVVEVQPASFNIIQGSVLGSMTLPHNFGIEVFDTKTEKAVFAPIQGLEKNKSLPATGVYSNLKTQQDIRPGNASDNIKIPLYQGGSDAKGSRAIYNEHVYNAVITGADIPSMLPAGSIINLLVRVDESQTVSFEAEIPSLDFTFEVTVPSDKVQSVDTNWLSEQINKARNDLYEQDDYDSELHEELNRAEEALESNANDVDTQMQTRNKLREVMKQVDKNHSEGEWGYVDGKIRSALERCHKANDDIGTVQTTSELSELESAYRQIKTSEDVKSGRHLVKQLNDLHFTITRFYQLIDFIRAVNQDYNSINWKDRFAARNAIDEGLNAINTARTADDLQHYVGQIFQYMPDQAQGGSSTQYDNSLLIG</sequence>
<comment type="caution">
    <text evidence="4">The sequence shown here is derived from an EMBL/GenBank/DDBJ whole genome shotgun (WGS) entry which is preliminary data.</text>
</comment>
<dbReference type="OrthoDB" id="9766019at2"/>
<keyword evidence="5" id="KW-1185">Reference proteome</keyword>
<dbReference type="PANTHER" id="PTHR19375">
    <property type="entry name" value="HEAT SHOCK PROTEIN 70KDA"/>
    <property type="match status" value="1"/>
</dbReference>
<evidence type="ECO:0000256" key="1">
    <source>
        <dbReference type="ARBA" id="ARBA00007381"/>
    </source>
</evidence>
<dbReference type="InterPro" id="IPR013126">
    <property type="entry name" value="Hsp_70_fam"/>
</dbReference>
<proteinExistence type="inferred from homology"/>
<dbReference type="eggNOG" id="COG0443">
    <property type="taxonomic scope" value="Bacteria"/>
</dbReference>
<evidence type="ECO:0000256" key="3">
    <source>
        <dbReference type="ARBA" id="ARBA00022840"/>
    </source>
</evidence>
<dbReference type="Gene3D" id="3.90.640.10">
    <property type="entry name" value="Actin, Chain A, domain 4"/>
    <property type="match status" value="1"/>
</dbReference>
<dbReference type="STRING" id="1219080.VEZ01S_53_00420"/>
<comment type="similarity">
    <text evidence="1">Belongs to the heat shock protein 70 family.</text>
</comment>
<keyword evidence="2" id="KW-0547">Nucleotide-binding</keyword>
<dbReference type="InterPro" id="IPR043129">
    <property type="entry name" value="ATPase_NBD"/>
</dbReference>